<dbReference type="EMBL" id="MN739670">
    <property type="protein sequence ID" value="QHT19862.1"/>
    <property type="molecule type" value="Genomic_DNA"/>
</dbReference>
<proteinExistence type="predicted"/>
<name>A0A6C0DTL4_9ZZZZ</name>
<sequence>MALAFTPELVHGFASYFRKCVRGYHLLNAEPIKESVWEAINTQILTHAGCIIYSQASGSHSPGSDISCSAGNFSNKSVKYETASKDHFNISSYRLTCVCSSSDPGNITDIIAEINRRKNFQYYSIIAREEQSDKILYDWFIISADHPLMDPSSYTWVPLIGKRGKNKDSQIGWKTEPINGSSMSITFSLSSQLWLSISLTEEMRQTYIVATTQVKKQTIMDYIQLSENHPEEVEI</sequence>
<organism evidence="1">
    <name type="scientific">viral metagenome</name>
    <dbReference type="NCBI Taxonomy" id="1070528"/>
    <lineage>
        <taxon>unclassified sequences</taxon>
        <taxon>metagenomes</taxon>
        <taxon>organismal metagenomes</taxon>
    </lineage>
</organism>
<accession>A0A6C0DTL4</accession>
<protein>
    <submittedName>
        <fullName evidence="1">Uncharacterized protein</fullName>
    </submittedName>
</protein>
<dbReference type="AlphaFoldDB" id="A0A6C0DTL4"/>
<evidence type="ECO:0000313" key="1">
    <source>
        <dbReference type="EMBL" id="QHT19862.1"/>
    </source>
</evidence>
<reference evidence="1" key="1">
    <citation type="journal article" date="2020" name="Nature">
        <title>Giant virus diversity and host interactions through global metagenomics.</title>
        <authorList>
            <person name="Schulz F."/>
            <person name="Roux S."/>
            <person name="Paez-Espino D."/>
            <person name="Jungbluth S."/>
            <person name="Walsh D.A."/>
            <person name="Denef V.J."/>
            <person name="McMahon K.D."/>
            <person name="Konstantinidis K.T."/>
            <person name="Eloe-Fadrosh E.A."/>
            <person name="Kyrpides N.C."/>
            <person name="Woyke T."/>
        </authorList>
    </citation>
    <scope>NUCLEOTIDE SEQUENCE</scope>
    <source>
        <strain evidence="1">GVMAG-M-3300023174-5</strain>
    </source>
</reference>